<protein>
    <recommendedName>
        <fullName evidence="2">Myb/SANT-like DNA-binding domain-containing protein</fullName>
    </recommendedName>
</protein>
<feature type="compositionally biased region" description="Basic and acidic residues" evidence="1">
    <location>
        <begin position="577"/>
        <end position="586"/>
    </location>
</feature>
<sequence>MADVFRKLLLLVVVFLLVVVVVFHVCFLGNAPRRRRRRTLPMKLVRTDTREGSPRGEGEQVVSRRAVESSSSVCRLSLGVGNSALSPHLQPLPDSSDEEEREGRARTVPLGSGSTQEWVWTELCGGSAGVCEQFFIELLRPGLDGEEGHGGVNLSSGLSTGRCGSQTCTVIVNPHPDDDGGQLTAVDRSSKSTGAQQWQGRSTSISRSAQGRPQFMQSPSPVSAASNMGCRSAIVTEGGGNLDDVGDDRDGRLVWAEQRRELREGREKAIRRGVERLRMDRQAEEVEEPHAGLPFEEDDDDNEGEAGDGNGGYASPSENSDMGGKGGKTKAKGGNGRGRPKKAQAKANDGDDDGEAEEKQNFWSVEHIIALIRAKRDQDAHLQGMDHPYGRMKPREWKWNDVARRLKNVGVERKAEKCGKKWGYLMQQFKKVEREGEGDFFKLSAKERASKGFNFNIDRAVYEEIEGSTGFNETINPKNVADTGASHGVGSPSTSNGDPEAVGDDDAGAGGDDEEEGSTHGSSQTTGSPGGFEKRKSTRQKTFEAMIDCMEKHGNVMSSRAVSRGRGVGKQVTEGELVPKKGCHDPIKRRRGVQGGNGVVGREVESDWVDEEERQEEDADFEEEEEQTLKRKVKQRTGGAIRIEVGEGDAAEVAHDQPRTPSNRQN</sequence>
<feature type="compositionally biased region" description="Acidic residues" evidence="1">
    <location>
        <begin position="606"/>
        <end position="626"/>
    </location>
</feature>
<dbReference type="Gramene" id="GBG74622">
    <property type="protein sequence ID" value="GBG74622"/>
    <property type="gene ID" value="CBR_g19029"/>
</dbReference>
<feature type="compositionally biased region" description="Basic and acidic residues" evidence="1">
    <location>
        <begin position="280"/>
        <end position="290"/>
    </location>
</feature>
<dbReference type="AlphaFoldDB" id="A0A388KXC2"/>
<feature type="region of interest" description="Disordered" evidence="1">
    <location>
        <begin position="470"/>
        <end position="666"/>
    </location>
</feature>
<evidence type="ECO:0000256" key="1">
    <source>
        <dbReference type="SAM" id="MobiDB-lite"/>
    </source>
</evidence>
<evidence type="ECO:0000313" key="3">
    <source>
        <dbReference type="EMBL" id="GBG74622.1"/>
    </source>
</evidence>
<keyword evidence="4" id="KW-1185">Reference proteome</keyword>
<evidence type="ECO:0000313" key="4">
    <source>
        <dbReference type="Proteomes" id="UP000265515"/>
    </source>
</evidence>
<dbReference type="Proteomes" id="UP000265515">
    <property type="component" value="Unassembled WGS sequence"/>
</dbReference>
<proteinExistence type="predicted"/>
<feature type="region of interest" description="Disordered" evidence="1">
    <location>
        <begin position="85"/>
        <end position="111"/>
    </location>
</feature>
<dbReference type="OrthoDB" id="6723674at2759"/>
<name>A0A388KXC2_CHABU</name>
<dbReference type="EMBL" id="BFEA01000207">
    <property type="protein sequence ID" value="GBG74622.1"/>
    <property type="molecule type" value="Genomic_DNA"/>
</dbReference>
<feature type="region of interest" description="Disordered" evidence="1">
    <location>
        <begin position="280"/>
        <end position="356"/>
    </location>
</feature>
<comment type="caution">
    <text evidence="3">The sequence shown here is derived from an EMBL/GenBank/DDBJ whole genome shotgun (WGS) entry which is preliminary data.</text>
</comment>
<gene>
    <name evidence="3" type="ORF">CBR_g19029</name>
</gene>
<feature type="domain" description="Myb/SANT-like DNA-binding" evidence="2">
    <location>
        <begin position="361"/>
        <end position="438"/>
    </location>
</feature>
<reference evidence="3 4" key="1">
    <citation type="journal article" date="2018" name="Cell">
        <title>The Chara Genome: Secondary Complexity and Implications for Plant Terrestrialization.</title>
        <authorList>
            <person name="Nishiyama T."/>
            <person name="Sakayama H."/>
            <person name="Vries J.D."/>
            <person name="Buschmann H."/>
            <person name="Saint-Marcoux D."/>
            <person name="Ullrich K.K."/>
            <person name="Haas F.B."/>
            <person name="Vanderstraeten L."/>
            <person name="Becker D."/>
            <person name="Lang D."/>
            <person name="Vosolsobe S."/>
            <person name="Rombauts S."/>
            <person name="Wilhelmsson P.K.I."/>
            <person name="Janitza P."/>
            <person name="Kern R."/>
            <person name="Heyl A."/>
            <person name="Rumpler F."/>
            <person name="Villalobos L.I.A.C."/>
            <person name="Clay J.M."/>
            <person name="Skokan R."/>
            <person name="Toyoda A."/>
            <person name="Suzuki Y."/>
            <person name="Kagoshima H."/>
            <person name="Schijlen E."/>
            <person name="Tajeshwar N."/>
            <person name="Catarino B."/>
            <person name="Hetherington A.J."/>
            <person name="Saltykova A."/>
            <person name="Bonnot C."/>
            <person name="Breuninger H."/>
            <person name="Symeonidi A."/>
            <person name="Radhakrishnan G.V."/>
            <person name="Van Nieuwerburgh F."/>
            <person name="Deforce D."/>
            <person name="Chang C."/>
            <person name="Karol K.G."/>
            <person name="Hedrich R."/>
            <person name="Ulvskov P."/>
            <person name="Glockner G."/>
            <person name="Delwiche C.F."/>
            <person name="Petrasek J."/>
            <person name="Van de Peer Y."/>
            <person name="Friml J."/>
            <person name="Beilby M."/>
            <person name="Dolan L."/>
            <person name="Kohara Y."/>
            <person name="Sugano S."/>
            <person name="Fujiyama A."/>
            <person name="Delaux P.-M."/>
            <person name="Quint M."/>
            <person name="TheiBen G."/>
            <person name="Hagemann M."/>
            <person name="Harholt J."/>
            <person name="Dunand C."/>
            <person name="Zachgo S."/>
            <person name="Langdale J."/>
            <person name="Maumus F."/>
            <person name="Straeten D.V.D."/>
            <person name="Gould S.B."/>
            <person name="Rensing S.A."/>
        </authorList>
    </citation>
    <scope>NUCLEOTIDE SEQUENCE [LARGE SCALE GENOMIC DNA]</scope>
    <source>
        <strain evidence="3 4">S276</strain>
    </source>
</reference>
<feature type="compositionally biased region" description="Acidic residues" evidence="1">
    <location>
        <begin position="501"/>
        <end position="516"/>
    </location>
</feature>
<dbReference type="PANTHER" id="PTHR33492:SF11">
    <property type="entry name" value="OS04G0670900 PROTEIN"/>
    <property type="match status" value="1"/>
</dbReference>
<dbReference type="Gene3D" id="1.10.10.60">
    <property type="entry name" value="Homeodomain-like"/>
    <property type="match status" value="1"/>
</dbReference>
<evidence type="ECO:0000259" key="2">
    <source>
        <dbReference type="Pfam" id="PF13837"/>
    </source>
</evidence>
<organism evidence="3 4">
    <name type="scientific">Chara braunii</name>
    <name type="common">Braun's stonewort</name>
    <dbReference type="NCBI Taxonomy" id="69332"/>
    <lineage>
        <taxon>Eukaryota</taxon>
        <taxon>Viridiplantae</taxon>
        <taxon>Streptophyta</taxon>
        <taxon>Charophyceae</taxon>
        <taxon>Charales</taxon>
        <taxon>Characeae</taxon>
        <taxon>Chara</taxon>
    </lineage>
</organism>
<dbReference type="InterPro" id="IPR044822">
    <property type="entry name" value="Myb_DNA-bind_4"/>
</dbReference>
<feature type="compositionally biased region" description="Polar residues" evidence="1">
    <location>
        <begin position="191"/>
        <end position="226"/>
    </location>
</feature>
<accession>A0A388KXC2</accession>
<dbReference type="Pfam" id="PF13837">
    <property type="entry name" value="Myb_DNA-bind_4"/>
    <property type="match status" value="1"/>
</dbReference>
<dbReference type="PANTHER" id="PTHR33492">
    <property type="entry name" value="OSJNBA0043A12.37 PROTEIN-RELATED"/>
    <property type="match status" value="1"/>
</dbReference>
<feature type="compositionally biased region" description="Acidic residues" evidence="1">
    <location>
        <begin position="295"/>
        <end position="306"/>
    </location>
</feature>
<feature type="region of interest" description="Disordered" evidence="1">
    <location>
        <begin position="188"/>
        <end position="226"/>
    </location>
</feature>